<dbReference type="RefSeq" id="WP_119857704.1">
    <property type="nucleotide sequence ID" value="NZ_QYYD01000017.1"/>
</dbReference>
<organism evidence="1 2">
    <name type="scientific">Rhodopseudomonas palustris</name>
    <dbReference type="NCBI Taxonomy" id="1076"/>
    <lineage>
        <taxon>Bacteria</taxon>
        <taxon>Pseudomonadati</taxon>
        <taxon>Pseudomonadota</taxon>
        <taxon>Alphaproteobacteria</taxon>
        <taxon>Hyphomicrobiales</taxon>
        <taxon>Nitrobacteraceae</taxon>
        <taxon>Rhodopseudomonas</taxon>
    </lineage>
</organism>
<dbReference type="EMBL" id="QYYD01000017">
    <property type="protein sequence ID" value="RJF70450.1"/>
    <property type="molecule type" value="Genomic_DNA"/>
</dbReference>
<proteinExistence type="predicted"/>
<dbReference type="AlphaFoldDB" id="A0A418V336"/>
<evidence type="ECO:0000313" key="2">
    <source>
        <dbReference type="Proteomes" id="UP000285523"/>
    </source>
</evidence>
<evidence type="ECO:0000313" key="1">
    <source>
        <dbReference type="EMBL" id="RJF70450.1"/>
    </source>
</evidence>
<name>A0A418V336_RHOPL</name>
<accession>A0A418V336</accession>
<gene>
    <name evidence="1" type="ORF">D4Q52_16705</name>
</gene>
<sequence>MLELSILGVMSIAAAYWLALWLVGRHEDVLYGSFVIPMPVAGEPRPQSNRAEWPPELPRRPRIAANTAAPAGTIATELRSASAEQAAASPEVLAPAAAGRQQLPLRAAMAKPDSIKPAVTNPAAPNARPQANVSAAATIPPAAAPVAQKAAAPVAQTIASTAAPPPFAVNAGALRRSLPAAHTPPATDVLASLLETIKRDLSEATRR</sequence>
<protein>
    <submittedName>
        <fullName evidence="1">Uncharacterized protein</fullName>
    </submittedName>
</protein>
<dbReference type="OrthoDB" id="8141565at2"/>
<reference evidence="1 2" key="1">
    <citation type="submission" date="2018-09" db="EMBL/GenBank/DDBJ databases">
        <title>Draft genome sequence of Rhodopseudomonas palustris 2.1.18.</title>
        <authorList>
            <person name="Robertson S.L."/>
            <person name="Meyer T.E."/>
            <person name="Kyndt J.A."/>
        </authorList>
    </citation>
    <scope>NUCLEOTIDE SEQUENCE [LARGE SCALE GENOMIC DNA]</scope>
    <source>
        <strain evidence="1 2">2.1.18</strain>
    </source>
</reference>
<comment type="caution">
    <text evidence="1">The sequence shown here is derived from an EMBL/GenBank/DDBJ whole genome shotgun (WGS) entry which is preliminary data.</text>
</comment>
<dbReference type="Proteomes" id="UP000285523">
    <property type="component" value="Unassembled WGS sequence"/>
</dbReference>